<dbReference type="PANTHER" id="PTHR12845:SF2">
    <property type="entry name" value="DH DOMAIN-CONTAINING PROTEIN-RELATED"/>
    <property type="match status" value="1"/>
</dbReference>
<dbReference type="InterPro" id="IPR011993">
    <property type="entry name" value="PH-like_dom_sf"/>
</dbReference>
<dbReference type="Gene3D" id="2.30.30.40">
    <property type="entry name" value="SH3 Domains"/>
    <property type="match status" value="1"/>
</dbReference>
<feature type="domain" description="PH" evidence="6">
    <location>
        <begin position="2066"/>
        <end position="2177"/>
    </location>
</feature>
<comment type="caution">
    <text evidence="8">The sequence shown here is derived from an EMBL/GenBank/DDBJ whole genome shotgun (WGS) entry which is preliminary data.</text>
</comment>
<reference evidence="8 9" key="2">
    <citation type="submission" date="2019-04" db="EMBL/GenBank/DDBJ databases">
        <title>The genome sequence of big-headed turtle.</title>
        <authorList>
            <person name="Gong S."/>
        </authorList>
    </citation>
    <scope>NUCLEOTIDE SEQUENCE [LARGE SCALE GENOMIC DNA]</scope>
    <source>
        <strain evidence="8">DO16091913</strain>
        <tissue evidence="8">Muscle</tissue>
    </source>
</reference>
<feature type="compositionally biased region" description="Basic and acidic residues" evidence="4">
    <location>
        <begin position="472"/>
        <end position="509"/>
    </location>
</feature>
<dbReference type="PROSITE" id="PS50003">
    <property type="entry name" value="PH_DOMAIN"/>
    <property type="match status" value="1"/>
</dbReference>
<gene>
    <name evidence="8" type="ORF">DR999_PMT19528</name>
</gene>
<feature type="compositionally biased region" description="Polar residues" evidence="4">
    <location>
        <begin position="673"/>
        <end position="693"/>
    </location>
</feature>
<feature type="compositionally biased region" description="Polar residues" evidence="4">
    <location>
        <begin position="1505"/>
        <end position="1518"/>
    </location>
</feature>
<feature type="compositionally biased region" description="Low complexity" evidence="4">
    <location>
        <begin position="1155"/>
        <end position="1169"/>
    </location>
</feature>
<feature type="domain" description="DH" evidence="7">
    <location>
        <begin position="1850"/>
        <end position="2034"/>
    </location>
</feature>
<feature type="compositionally biased region" description="Basic and acidic residues" evidence="4">
    <location>
        <begin position="436"/>
        <end position="449"/>
    </location>
</feature>
<dbReference type="InterPro" id="IPR036028">
    <property type="entry name" value="SH3-like_dom_sf"/>
</dbReference>
<dbReference type="Pfam" id="PF00621">
    <property type="entry name" value="RhoGEF"/>
    <property type="match status" value="1"/>
</dbReference>
<dbReference type="SMART" id="SM00233">
    <property type="entry name" value="PH"/>
    <property type="match status" value="1"/>
</dbReference>
<dbReference type="PANTHER" id="PTHR12845">
    <property type="entry name" value="GUANINE NUCLEOTIDE EXCHANGE FACTOR"/>
    <property type="match status" value="1"/>
</dbReference>
<dbReference type="OrthoDB" id="27593at2759"/>
<feature type="compositionally biased region" description="Low complexity" evidence="4">
    <location>
        <begin position="1319"/>
        <end position="1342"/>
    </location>
</feature>
<feature type="compositionally biased region" description="Basic and acidic residues" evidence="4">
    <location>
        <begin position="137"/>
        <end position="171"/>
    </location>
</feature>
<dbReference type="InterPro" id="IPR001331">
    <property type="entry name" value="GDS_CDC24_CS"/>
</dbReference>
<organism evidence="8 9">
    <name type="scientific">Platysternon megacephalum</name>
    <name type="common">big-headed turtle</name>
    <dbReference type="NCBI Taxonomy" id="55544"/>
    <lineage>
        <taxon>Eukaryota</taxon>
        <taxon>Metazoa</taxon>
        <taxon>Chordata</taxon>
        <taxon>Craniata</taxon>
        <taxon>Vertebrata</taxon>
        <taxon>Euteleostomi</taxon>
        <taxon>Archelosauria</taxon>
        <taxon>Testudinata</taxon>
        <taxon>Testudines</taxon>
        <taxon>Cryptodira</taxon>
        <taxon>Durocryptodira</taxon>
        <taxon>Testudinoidea</taxon>
        <taxon>Platysternidae</taxon>
        <taxon>Platysternon</taxon>
    </lineage>
</organism>
<dbReference type="CDD" id="cd11940">
    <property type="entry name" value="SH3_ARHGEF5_19"/>
    <property type="match status" value="1"/>
</dbReference>
<dbReference type="Gene3D" id="2.30.29.30">
    <property type="entry name" value="Pleckstrin-homology domain (PH domain)/Phosphotyrosine-binding domain (PTB)"/>
    <property type="match status" value="1"/>
</dbReference>
<evidence type="ECO:0000313" key="8">
    <source>
        <dbReference type="EMBL" id="TFJ98539.1"/>
    </source>
</evidence>
<feature type="region of interest" description="Disordered" evidence="4">
    <location>
        <begin position="1505"/>
        <end position="1576"/>
    </location>
</feature>
<feature type="region of interest" description="Disordered" evidence="4">
    <location>
        <begin position="228"/>
        <end position="247"/>
    </location>
</feature>
<dbReference type="InterPro" id="IPR001849">
    <property type="entry name" value="PH_domain"/>
</dbReference>
<evidence type="ECO:0000256" key="2">
    <source>
        <dbReference type="ARBA" id="ARBA00022658"/>
    </source>
</evidence>
<dbReference type="InterPro" id="IPR035899">
    <property type="entry name" value="DBL_dom_sf"/>
</dbReference>
<dbReference type="STRING" id="55544.A0A4D9DTI4"/>
<protein>
    <submittedName>
        <fullName evidence="8">Glycogen</fullName>
    </submittedName>
</protein>
<feature type="compositionally biased region" description="Pro residues" evidence="4">
    <location>
        <begin position="1267"/>
        <end position="1276"/>
    </location>
</feature>
<evidence type="ECO:0000256" key="3">
    <source>
        <dbReference type="PROSITE-ProRule" id="PRU00192"/>
    </source>
</evidence>
<feature type="compositionally biased region" description="Pro residues" evidence="4">
    <location>
        <begin position="1143"/>
        <end position="1154"/>
    </location>
</feature>
<name>A0A4D9DTI4_9SAUR</name>
<feature type="compositionally biased region" description="Pro residues" evidence="4">
    <location>
        <begin position="1343"/>
        <end position="1352"/>
    </location>
</feature>
<feature type="compositionally biased region" description="Low complexity" evidence="4">
    <location>
        <begin position="1082"/>
        <end position="1110"/>
    </location>
</feature>
<dbReference type="InterPro" id="IPR000219">
    <property type="entry name" value="DH_dom"/>
</dbReference>
<dbReference type="InterPro" id="IPR047271">
    <property type="entry name" value="Ephexin-like"/>
</dbReference>
<evidence type="ECO:0000259" key="6">
    <source>
        <dbReference type="PROSITE" id="PS50003"/>
    </source>
</evidence>
<evidence type="ECO:0000313" key="9">
    <source>
        <dbReference type="Proteomes" id="UP000297703"/>
    </source>
</evidence>
<feature type="region of interest" description="Disordered" evidence="4">
    <location>
        <begin position="629"/>
        <end position="872"/>
    </location>
</feature>
<feature type="compositionally biased region" description="Pro residues" evidence="4">
    <location>
        <begin position="1183"/>
        <end position="1194"/>
    </location>
</feature>
<dbReference type="SUPFAM" id="SSF50729">
    <property type="entry name" value="PH domain-like"/>
    <property type="match status" value="1"/>
</dbReference>
<feature type="region of interest" description="Disordered" evidence="4">
    <location>
        <begin position="580"/>
        <end position="615"/>
    </location>
</feature>
<feature type="region of interest" description="Disordered" evidence="4">
    <location>
        <begin position="31"/>
        <end position="190"/>
    </location>
</feature>
<feature type="domain" description="SH3" evidence="5">
    <location>
        <begin position="2185"/>
        <end position="2246"/>
    </location>
</feature>
<feature type="region of interest" description="Disordered" evidence="4">
    <location>
        <begin position="289"/>
        <end position="566"/>
    </location>
</feature>
<feature type="compositionally biased region" description="Basic and acidic residues" evidence="4">
    <location>
        <begin position="404"/>
        <end position="426"/>
    </location>
</feature>
<dbReference type="InterPro" id="IPR001452">
    <property type="entry name" value="SH3_domain"/>
</dbReference>
<dbReference type="CDD" id="cd00160">
    <property type="entry name" value="RhoGEF"/>
    <property type="match status" value="1"/>
</dbReference>
<feature type="compositionally biased region" description="Polar residues" evidence="4">
    <location>
        <begin position="722"/>
        <end position="731"/>
    </location>
</feature>
<feature type="compositionally biased region" description="Polar residues" evidence="4">
    <location>
        <begin position="1563"/>
        <end position="1573"/>
    </location>
</feature>
<evidence type="ECO:0000259" key="7">
    <source>
        <dbReference type="PROSITE" id="PS50010"/>
    </source>
</evidence>
<proteinExistence type="predicted"/>
<feature type="compositionally biased region" description="Low complexity" evidence="4">
    <location>
        <begin position="1000"/>
        <end position="1018"/>
    </location>
</feature>
<evidence type="ECO:0000259" key="5">
    <source>
        <dbReference type="PROSITE" id="PS50002"/>
    </source>
</evidence>
<dbReference type="SMART" id="SM00326">
    <property type="entry name" value="SH3"/>
    <property type="match status" value="1"/>
</dbReference>
<dbReference type="Proteomes" id="UP000297703">
    <property type="component" value="Unassembled WGS sequence"/>
</dbReference>
<feature type="compositionally biased region" description="Polar residues" evidence="4">
    <location>
        <begin position="172"/>
        <end position="190"/>
    </location>
</feature>
<evidence type="ECO:0000256" key="4">
    <source>
        <dbReference type="SAM" id="MobiDB-lite"/>
    </source>
</evidence>
<dbReference type="Gene3D" id="1.20.900.10">
    <property type="entry name" value="Dbl homology (DH) domain"/>
    <property type="match status" value="1"/>
</dbReference>
<dbReference type="PROSITE" id="PS00741">
    <property type="entry name" value="DH_1"/>
    <property type="match status" value="1"/>
</dbReference>
<dbReference type="GO" id="GO:0005634">
    <property type="term" value="C:nucleus"/>
    <property type="evidence" value="ECO:0007669"/>
    <property type="project" value="TreeGrafter"/>
</dbReference>
<dbReference type="PROSITE" id="PS50002">
    <property type="entry name" value="SH3"/>
    <property type="match status" value="1"/>
</dbReference>
<keyword evidence="9" id="KW-1185">Reference proteome</keyword>
<feature type="compositionally biased region" description="Polar residues" evidence="4">
    <location>
        <begin position="590"/>
        <end position="604"/>
    </location>
</feature>
<dbReference type="GO" id="GO:0005737">
    <property type="term" value="C:cytoplasm"/>
    <property type="evidence" value="ECO:0007669"/>
    <property type="project" value="TreeGrafter"/>
</dbReference>
<dbReference type="CDD" id="cd01221">
    <property type="entry name" value="PH_ephexin"/>
    <property type="match status" value="1"/>
</dbReference>
<feature type="compositionally biased region" description="Polar residues" evidence="4">
    <location>
        <begin position="762"/>
        <end position="790"/>
    </location>
</feature>
<dbReference type="GO" id="GO:0035556">
    <property type="term" value="P:intracellular signal transduction"/>
    <property type="evidence" value="ECO:0007669"/>
    <property type="project" value="InterPro"/>
</dbReference>
<feature type="compositionally biased region" description="Low complexity" evidence="4">
    <location>
        <begin position="1420"/>
        <end position="1431"/>
    </location>
</feature>
<feature type="region of interest" description="Disordered" evidence="4">
    <location>
        <begin position="912"/>
        <end position="1432"/>
    </location>
</feature>
<feature type="compositionally biased region" description="Pro residues" evidence="4">
    <location>
        <begin position="1122"/>
        <end position="1133"/>
    </location>
</feature>
<dbReference type="PROSITE" id="PS50010">
    <property type="entry name" value="DH_2"/>
    <property type="match status" value="1"/>
</dbReference>
<dbReference type="GO" id="GO:0005085">
    <property type="term" value="F:guanyl-nucleotide exchange factor activity"/>
    <property type="evidence" value="ECO:0007669"/>
    <property type="project" value="UniProtKB-KW"/>
</dbReference>
<keyword evidence="2" id="KW-0344">Guanine-nucleotide releasing factor</keyword>
<feature type="compositionally biased region" description="Basic and acidic residues" evidence="4">
    <location>
        <begin position="644"/>
        <end position="654"/>
    </location>
</feature>
<sequence length="2271" mass="244842">MKYLQPQGRQKNLNLIPIAGATAGAATGTGLKAKHWPKNQGCDTQQDVSLMESEEANGGDPIPPATSSPSEENPDPTPAKRGHYATTESVEMSTELPGSAEGAQISIAQDPPRHLSAGESAEMCGRSSNPVLSGLEQGERDLRHQRGLSEWEKDPAVQEISLEKQRWDHSSNSEQGKLAHSESSQYSSFPNTVPQAIATHDKNPQVQSPALHIEFPQDQKQSLACHTAVPQAQHKETSMTDTVPSQREPATKHFLVCKEVSEVHCKTETLHDDTIGDPPLQGLDVANGTIRELPPSTEAVAGTNEEPSPGMNAVGRMNPMPSVDNDEKVGGLQGGGEDTDSSSSHHPPYPLLDDSQGNSQLTGGNADGKMVLSSHERGNNVLATDQKTEVAAKQSPSGSINLLLKEEKGAEDGRAEGSTESPRECVFHILNAAKNTEQEECQHEQLEWREEPEEEEQSEQKQPELEQEEPEWEKLKKEAKPVQEEPVWDREDQKEKRWDELEQEPGREEAELEAPPPALNPASPSLSKQNSDLRDEGASTSSAEGTGLASLPQESFSKDQHSGEDELSSIVLKACIGGPNVRAQPPAVITSESQNPVGGSSMRHSPTCHISEHWGDLGVSDPSSFISFNGQDCEETCQDNRASNGEDGHSDGDGRTVQSFDDGGAISPLCREVTSSDAGNPDSSGTLDPSSGVRNLGSFGPADPHPVAENPAFPSHYDFTPASPSEFNSAASAAGPSQEDADERSQVSPVGCTDLDKAPVSVQDTSSQTSYLQETASSEGGSVTASTEGVQTPHGLLTAEKGLNEEPSAQPSISKAFRSPPPRQSLPKDRDEVESTPAAPATMHLESSQAPDMALAPPNYLEKDQRHQKPPTRSFVFQGKEMEANMVHAAQQNPLLDESHLSLELEVPGTGSVLNAVPQPPEEAVVLALEQHTQPSPPEPDSSSPLAPVPDADQLTYPPVPAPDSPLASVPDDTQLTHPTVPAPNSPLASVPDDTQLTHPLAPASGAPLAPDATQLAHPPAPAPGSPLASVPDAAQLTPPPAPAPDSPLASVPDDTQLTHPPVPAPNSPLASVPDDTQLTHPLAPASGSPLAPDATQLAHPPALALGSPLAPVPDTNQLTHPPAPVPRSPLAPAPDADQLAHPPAPVPGSPLAPVPDADQLAHPLAPASSLPPAPDATQITHPPAPAPGLPLAPAPDADQLIHPLAPAPSLPQTPVPDADQLTHPPAPSSPPVPVYDTTQLAHHLSPAPGSPLVPAPDTTQLTHPLAPVPSSPLAPVPDADQLTHPPAPAPGSPQALVPDATQLAHSSVPLPSSPLTPAPDATQLAHPLAPAPDADQLAHPLDPAPSSPLTPAPDADQLAHPLAPGSPLVPVPDATQPPASAPGSPLADAYQLLQSQSLVPDSNQPSAPAPDIDQPLPPVSNSNPPLNCVSDSSQLLATAPYSSCPAQAPASVPDADSLAHALVPAPAVEDGEENPLLMQMTHKGVSGAQWDPVISLTPDVVDTSDSGATSLAESSDFPTLENEAPMGHSDRSPEAMGQHLATHCGKSTPDYTSRPSLGGWGTSTDSQSRNSAQPPPLLAFSNPIHFLQFSPPSPPAIRTLYRQDAVFEEPQWDQAQAGPTNVDTRNTTAPAVMIEKAEGTRTCKQKMEGQGEPLHLVAQVKEEVARHALLEKSSSWPDKKAIRVDMKELGLNSGSQENVIKRRAKSKDWHRQGLRKMSVLSDNLQEEGAHKDQPTSLDTVMLREKKSADTLDNFKRRHSKLINSSRLLYQEYSDVALNKAIQSQKRADSLAEDFELSSPSSPRLRRKVLSPQDSYLQRLSVSSNASLWQDIPMIRGSRMLLNMSRDDQKLQEAKFELIMSEASYLRSLNVAVDHFQCSSELQALLTNQERKWLFSRLQEVRDVSASFLSELEEKFEENMFSFNVCDVALRHAPAFRKVYLPYVTNQTYQEQIFQKLVTRNARFQQVLERLESATVCQRLSLKSFLILPFQRITRLKLLLQNILKRTPPESDEEVQATQAYDALEKLIKDCNENVQRMKSTEELIYLRQKIDFECKIFPLVSQSRRLVKCGELMVLDYNTLSPKWKLSTRPIYLHLFNDCLLLSRPREGGRFVVFDHAAFSYVRGEKCEMKLHGANKNVFRLFLLKNNQGKRVEFLFRTETHSEKLRWISALAPPQEEPDLLESPDSPQVQCIRTYKARENDELALEKADIIMVMQNSNDGWMEGVKLSDGERGWFPSEHVEMISSKHARQMNLKEEQRVKNAKQQVFCKK</sequence>
<reference evidence="8 9" key="1">
    <citation type="submission" date="2019-04" db="EMBL/GenBank/DDBJ databases">
        <title>Draft genome of the big-headed turtle Platysternon megacephalum.</title>
        <authorList>
            <person name="Gong S."/>
        </authorList>
    </citation>
    <scope>NUCLEOTIDE SEQUENCE [LARGE SCALE GENOMIC DNA]</scope>
    <source>
        <strain evidence="8">DO16091913</strain>
        <tissue evidence="8">Muscle</tissue>
    </source>
</reference>
<keyword evidence="1 3" id="KW-0728">SH3 domain</keyword>
<dbReference type="FunFam" id="1.20.900.10:FF:000007">
    <property type="entry name" value="rho guanine nucleotide exchange factor 19"/>
    <property type="match status" value="1"/>
</dbReference>
<feature type="compositionally biased region" description="Polar residues" evidence="4">
    <location>
        <begin position="1393"/>
        <end position="1407"/>
    </location>
</feature>
<accession>A0A4D9DTI4</accession>
<dbReference type="SUPFAM" id="SSF50044">
    <property type="entry name" value="SH3-domain"/>
    <property type="match status" value="1"/>
</dbReference>
<dbReference type="EMBL" id="QXTE01000390">
    <property type="protein sequence ID" value="TFJ98539.1"/>
    <property type="molecule type" value="Genomic_DNA"/>
</dbReference>
<dbReference type="Pfam" id="PF00018">
    <property type="entry name" value="SH3_1"/>
    <property type="match status" value="1"/>
</dbReference>
<dbReference type="InterPro" id="IPR047270">
    <property type="entry name" value="PH_ephexin"/>
</dbReference>
<dbReference type="SUPFAM" id="SSF48065">
    <property type="entry name" value="DBL homology domain (DH-domain)"/>
    <property type="match status" value="1"/>
</dbReference>
<dbReference type="SMART" id="SM00325">
    <property type="entry name" value="RhoGEF"/>
    <property type="match status" value="1"/>
</dbReference>
<feature type="compositionally biased region" description="Pro residues" evidence="4">
    <location>
        <begin position="1206"/>
        <end position="1215"/>
    </location>
</feature>
<evidence type="ECO:0000256" key="1">
    <source>
        <dbReference type="ARBA" id="ARBA00022443"/>
    </source>
</evidence>
<feature type="compositionally biased region" description="Low complexity" evidence="4">
    <location>
        <begin position="1026"/>
        <end position="1037"/>
    </location>
</feature>
<feature type="compositionally biased region" description="Pro residues" evidence="4">
    <location>
        <begin position="1225"/>
        <end position="1234"/>
    </location>
</feature>